<comment type="subcellular location">
    <subcellularLocation>
        <location evidence="2">Membrane</location>
        <topology evidence="2">Multi-pass membrane protein</topology>
    </subcellularLocation>
</comment>
<keyword evidence="7" id="KW-0378">Hydrolase</keyword>
<keyword evidence="5 12" id="KW-0812">Transmembrane</keyword>
<name>A0A552WTQ3_9MICO</name>
<keyword evidence="9 12" id="KW-1133">Transmembrane helix</keyword>
<feature type="transmembrane region" description="Helical" evidence="12">
    <location>
        <begin position="65"/>
        <end position="83"/>
    </location>
</feature>
<keyword evidence="10" id="KW-0482">Metalloprotease</keyword>
<dbReference type="InterPro" id="IPR008915">
    <property type="entry name" value="Peptidase_M50"/>
</dbReference>
<evidence type="ECO:0000256" key="7">
    <source>
        <dbReference type="ARBA" id="ARBA00022801"/>
    </source>
</evidence>
<comment type="cofactor">
    <cofactor evidence="1">
        <name>Zn(2+)</name>
        <dbReference type="ChEBI" id="CHEBI:29105"/>
    </cofactor>
</comment>
<dbReference type="Proteomes" id="UP000318693">
    <property type="component" value="Unassembled WGS sequence"/>
</dbReference>
<keyword evidence="6" id="KW-0479">Metal-binding</keyword>
<organism evidence="14 15">
    <name type="scientific">Georgenia yuyongxinii</name>
    <dbReference type="NCBI Taxonomy" id="2589797"/>
    <lineage>
        <taxon>Bacteria</taxon>
        <taxon>Bacillati</taxon>
        <taxon>Actinomycetota</taxon>
        <taxon>Actinomycetes</taxon>
        <taxon>Micrococcales</taxon>
        <taxon>Bogoriellaceae</taxon>
        <taxon>Georgenia</taxon>
    </lineage>
</organism>
<comment type="caution">
    <text evidence="14">The sequence shown here is derived from an EMBL/GenBank/DDBJ whole genome shotgun (WGS) entry which is preliminary data.</text>
</comment>
<dbReference type="GO" id="GO:0016020">
    <property type="term" value="C:membrane"/>
    <property type="evidence" value="ECO:0007669"/>
    <property type="project" value="UniProtKB-SubCell"/>
</dbReference>
<evidence type="ECO:0000256" key="2">
    <source>
        <dbReference type="ARBA" id="ARBA00004141"/>
    </source>
</evidence>
<evidence type="ECO:0000256" key="12">
    <source>
        <dbReference type="SAM" id="Phobius"/>
    </source>
</evidence>
<evidence type="ECO:0000256" key="10">
    <source>
        <dbReference type="ARBA" id="ARBA00023049"/>
    </source>
</evidence>
<evidence type="ECO:0000313" key="15">
    <source>
        <dbReference type="Proteomes" id="UP000318693"/>
    </source>
</evidence>
<dbReference type="RefSeq" id="WP_143417701.1">
    <property type="nucleotide sequence ID" value="NZ_VJXR01000012.1"/>
</dbReference>
<evidence type="ECO:0000259" key="13">
    <source>
        <dbReference type="Pfam" id="PF02163"/>
    </source>
</evidence>
<feature type="transmembrane region" description="Helical" evidence="12">
    <location>
        <begin position="231"/>
        <end position="248"/>
    </location>
</feature>
<evidence type="ECO:0000313" key="14">
    <source>
        <dbReference type="EMBL" id="TRW46211.1"/>
    </source>
</evidence>
<feature type="transmembrane region" description="Helical" evidence="12">
    <location>
        <begin position="33"/>
        <end position="53"/>
    </location>
</feature>
<gene>
    <name evidence="14" type="ORF">FJ693_06375</name>
</gene>
<keyword evidence="11 12" id="KW-0472">Membrane</keyword>
<evidence type="ECO:0000256" key="4">
    <source>
        <dbReference type="ARBA" id="ARBA00022670"/>
    </source>
</evidence>
<evidence type="ECO:0000256" key="9">
    <source>
        <dbReference type="ARBA" id="ARBA00022989"/>
    </source>
</evidence>
<comment type="similarity">
    <text evidence="3">Belongs to the peptidase M50B family.</text>
</comment>
<dbReference type="PANTHER" id="PTHR39188:SF3">
    <property type="entry name" value="STAGE IV SPORULATION PROTEIN FB"/>
    <property type="match status" value="1"/>
</dbReference>
<evidence type="ECO:0000256" key="3">
    <source>
        <dbReference type="ARBA" id="ARBA00007931"/>
    </source>
</evidence>
<reference evidence="14 15" key="1">
    <citation type="submission" date="2019-07" db="EMBL/GenBank/DDBJ databases">
        <title>Georgenia wutianyii sp. nov. and Georgenia *** sp. nov. isolated from plateau pika (Ochotona curzoniae) in the Qinghai-Tibet plateau of China.</title>
        <authorList>
            <person name="Tian Z."/>
        </authorList>
    </citation>
    <scope>NUCLEOTIDE SEQUENCE [LARGE SCALE GENOMIC DNA]</scope>
    <source>
        <strain evidence="14 15">Z446</strain>
    </source>
</reference>
<keyword evidence="15" id="KW-1185">Reference proteome</keyword>
<accession>A0A552WTQ3</accession>
<keyword evidence="8" id="KW-0862">Zinc</keyword>
<dbReference type="GO" id="GO:0006508">
    <property type="term" value="P:proteolysis"/>
    <property type="evidence" value="ECO:0007669"/>
    <property type="project" value="UniProtKB-KW"/>
</dbReference>
<dbReference type="PANTHER" id="PTHR39188">
    <property type="entry name" value="MEMBRANE-ASSOCIATED ZINC METALLOPROTEASE M50B"/>
    <property type="match status" value="1"/>
</dbReference>
<dbReference type="Pfam" id="PF02163">
    <property type="entry name" value="Peptidase_M50"/>
    <property type="match status" value="2"/>
</dbReference>
<dbReference type="EMBL" id="VJXR01000012">
    <property type="protein sequence ID" value="TRW46211.1"/>
    <property type="molecule type" value="Genomic_DNA"/>
</dbReference>
<sequence length="389" mass="40210">MYQPRPGPDRSVRQGAARSRPGWVLGRVGGTPVMLAPSWLLVAAVIVALYFPVVRRVAPFASTTAVVLTTLAVVVMLFVSVLVHELAHGLTATRFGAPPREYVITFWGGHTAFDQELPTAGSSALVSVAGPAANAVLAALAWLALRAVPPDLTAFLVVYGAFFTNALVAVFNLLPGLPLDGGRVLESLVWAVTGDRVRGMTVAAWAGRVVVVGGVLGAALYFAVRGLQPGLTTVVWVALLGSFLWSGAGQTLRAAQVQRSAQGLDLLSLATPALALPAAARLADLPAALAGREGSAVVLVEQGRPVALLDPAAVRQVPPENYAATPLTAVARGLAPEQAVHTLRGADALAAVARAQRHGPVVVLLADGGVLGVVEVARVARQVQRFGAR</sequence>
<evidence type="ECO:0000256" key="11">
    <source>
        <dbReference type="ARBA" id="ARBA00023136"/>
    </source>
</evidence>
<evidence type="ECO:0000256" key="8">
    <source>
        <dbReference type="ARBA" id="ARBA00022833"/>
    </source>
</evidence>
<protein>
    <submittedName>
        <fullName evidence="14">Peptidase M50</fullName>
    </submittedName>
</protein>
<feature type="transmembrane region" description="Helical" evidence="12">
    <location>
        <begin position="202"/>
        <end position="224"/>
    </location>
</feature>
<feature type="domain" description="Peptidase M50" evidence="13">
    <location>
        <begin position="73"/>
        <end position="145"/>
    </location>
</feature>
<evidence type="ECO:0000256" key="1">
    <source>
        <dbReference type="ARBA" id="ARBA00001947"/>
    </source>
</evidence>
<feature type="transmembrane region" description="Helical" evidence="12">
    <location>
        <begin position="124"/>
        <end position="145"/>
    </location>
</feature>
<dbReference type="GO" id="GO:0008237">
    <property type="term" value="F:metallopeptidase activity"/>
    <property type="evidence" value="ECO:0007669"/>
    <property type="project" value="UniProtKB-KW"/>
</dbReference>
<feature type="transmembrane region" description="Helical" evidence="12">
    <location>
        <begin position="152"/>
        <end position="174"/>
    </location>
</feature>
<dbReference type="AlphaFoldDB" id="A0A552WTQ3"/>
<evidence type="ECO:0000256" key="5">
    <source>
        <dbReference type="ARBA" id="ARBA00022692"/>
    </source>
</evidence>
<proteinExistence type="inferred from homology"/>
<feature type="domain" description="Peptidase M50" evidence="13">
    <location>
        <begin position="157"/>
        <end position="199"/>
    </location>
</feature>
<dbReference type="GO" id="GO:0046872">
    <property type="term" value="F:metal ion binding"/>
    <property type="evidence" value="ECO:0007669"/>
    <property type="project" value="UniProtKB-KW"/>
</dbReference>
<evidence type="ECO:0000256" key="6">
    <source>
        <dbReference type="ARBA" id="ARBA00022723"/>
    </source>
</evidence>
<keyword evidence="4" id="KW-0645">Protease</keyword>